<evidence type="ECO:0000313" key="3">
    <source>
        <dbReference type="Proteomes" id="UP001352223"/>
    </source>
</evidence>
<dbReference type="RefSeq" id="WP_324765668.1">
    <property type="nucleotide sequence ID" value="NZ_BAAATS010000022.1"/>
</dbReference>
<evidence type="ECO:0000313" key="2">
    <source>
        <dbReference type="EMBL" id="MEB3958684.1"/>
    </source>
</evidence>
<gene>
    <name evidence="2" type="ORF">OKJ48_00185</name>
</gene>
<feature type="region of interest" description="Disordered" evidence="1">
    <location>
        <begin position="1"/>
        <end position="20"/>
    </location>
</feature>
<proteinExistence type="predicted"/>
<name>A0ABU6C2C7_9ACTN</name>
<evidence type="ECO:0000256" key="1">
    <source>
        <dbReference type="SAM" id="MobiDB-lite"/>
    </source>
</evidence>
<sequence>MQLLDGVGQGEHSLSQPFDPGCQGAVRAECLSGDEPGDLAVVHAFETDPGGQECLFGLERRRKLLRIVSRPVLDTVQIAQDLLLVCLQRVFARSFPVRGAAPRVQAGMASA</sequence>
<protein>
    <submittedName>
        <fullName evidence="2">Uncharacterized protein</fullName>
    </submittedName>
</protein>
<accession>A0ABU6C2C7</accession>
<keyword evidence="3" id="KW-1185">Reference proteome</keyword>
<organism evidence="2 3">
    <name type="scientific">Streptomyces kunmingensis</name>
    <dbReference type="NCBI Taxonomy" id="68225"/>
    <lineage>
        <taxon>Bacteria</taxon>
        <taxon>Bacillati</taxon>
        <taxon>Actinomycetota</taxon>
        <taxon>Actinomycetes</taxon>
        <taxon>Kitasatosporales</taxon>
        <taxon>Streptomycetaceae</taxon>
        <taxon>Streptomyces</taxon>
    </lineage>
</organism>
<dbReference type="EMBL" id="JAOZYB010000001">
    <property type="protein sequence ID" value="MEB3958684.1"/>
    <property type="molecule type" value="Genomic_DNA"/>
</dbReference>
<reference evidence="2 3" key="1">
    <citation type="submission" date="2022-10" db="EMBL/GenBank/DDBJ databases">
        <authorList>
            <person name="Xie J."/>
            <person name="Shen N."/>
        </authorList>
    </citation>
    <scope>NUCLEOTIDE SEQUENCE [LARGE SCALE GENOMIC DNA]</scope>
    <source>
        <strain evidence="2 3">DSM 41681</strain>
    </source>
</reference>
<dbReference type="Proteomes" id="UP001352223">
    <property type="component" value="Unassembled WGS sequence"/>
</dbReference>
<comment type="caution">
    <text evidence="2">The sequence shown here is derived from an EMBL/GenBank/DDBJ whole genome shotgun (WGS) entry which is preliminary data.</text>
</comment>